<dbReference type="AlphaFoldDB" id="A0A2U3KIK4"/>
<keyword evidence="3" id="KW-0732">Signal</keyword>
<dbReference type="Proteomes" id="UP000238701">
    <property type="component" value="Unassembled WGS sequence"/>
</dbReference>
<dbReference type="SUPFAM" id="SSF63411">
    <property type="entry name" value="LuxS/MPP-like metallohydrolase"/>
    <property type="match status" value="2"/>
</dbReference>
<evidence type="ECO:0000313" key="6">
    <source>
        <dbReference type="EMBL" id="SPF39466.1"/>
    </source>
</evidence>
<dbReference type="PANTHER" id="PTHR11851">
    <property type="entry name" value="METALLOPROTEASE"/>
    <property type="match status" value="1"/>
</dbReference>
<dbReference type="Pfam" id="PF00675">
    <property type="entry name" value="Peptidase_M16"/>
    <property type="match status" value="2"/>
</dbReference>
<evidence type="ECO:0000256" key="3">
    <source>
        <dbReference type="SAM" id="SignalP"/>
    </source>
</evidence>
<comment type="similarity">
    <text evidence="1">Belongs to the peptidase M16 family.</text>
</comment>
<dbReference type="PANTHER" id="PTHR11851:SF49">
    <property type="entry name" value="MITOCHONDRIAL-PROCESSING PEPTIDASE SUBUNIT ALPHA"/>
    <property type="match status" value="1"/>
</dbReference>
<accession>A0A2U3KIK4</accession>
<dbReference type="InterPro" id="IPR011249">
    <property type="entry name" value="Metalloenz_LuxS/M16"/>
</dbReference>
<dbReference type="InterPro" id="IPR050361">
    <property type="entry name" value="MPP/UQCRC_Complex"/>
</dbReference>
<evidence type="ECO:0000313" key="7">
    <source>
        <dbReference type="Proteomes" id="UP000238701"/>
    </source>
</evidence>
<protein>
    <submittedName>
        <fullName evidence="6">Peptidase M16-like protein</fullName>
    </submittedName>
</protein>
<sequence>MESCLMQRPVKRDSLHHRALQFGALVLLLAAMAAAQDVASFEKRITVKTLPNGLTILICERPEAPVFSFFTLVDAGSTQDPMRATGLAHMFEHMAFKGTDTIGTTNYAAEKPALAKVETAYAAYIAERDQTVGRDETKLKQLEQAWKDAIATADKFVVSNEFGKIVEQNGGEDMNASTSYDETEYHYSLPENRLELWAYLESERFLHPVLREFYKERNVVIEERRMSTDSRPIGRLIEQFTEEAFAAHPYHRPTIGWISDLNTFSATEAQKFFDQYYVPANMVVAVAGDVKAAQALPMLEKYFGRLPSRPKPDETTTTEPPQNSERRVLLKEPSQPIYIEGYHRPDYRSKDDAVFDAISDLISEGRTSRLYRSLVRDKKIASFSEGFTGYPGSKYPHLFAFLAAPLPGHTPQEVGDAIHAEIDRLKKEDISDDELKMIKTRAKANLIRGLADNQGLAMQLATYQTRYGDWRELFRSVDRIDQVTKADIRRVANEVFADNNRIVGIIETSGAPPGESGQGASDSGDQGGAR</sequence>
<evidence type="ECO:0000256" key="2">
    <source>
        <dbReference type="SAM" id="MobiDB-lite"/>
    </source>
</evidence>
<feature type="region of interest" description="Disordered" evidence="2">
    <location>
        <begin position="306"/>
        <end position="328"/>
    </location>
</feature>
<dbReference type="GO" id="GO:0046872">
    <property type="term" value="F:metal ion binding"/>
    <property type="evidence" value="ECO:0007669"/>
    <property type="project" value="InterPro"/>
</dbReference>
<dbReference type="Pfam" id="PF05193">
    <property type="entry name" value="Peptidase_M16_C"/>
    <property type="match status" value="1"/>
</dbReference>
<feature type="signal peptide" evidence="3">
    <location>
        <begin position="1"/>
        <end position="35"/>
    </location>
</feature>
<proteinExistence type="inferred from homology"/>
<evidence type="ECO:0000259" key="4">
    <source>
        <dbReference type="Pfam" id="PF00675"/>
    </source>
</evidence>
<dbReference type="InterPro" id="IPR007863">
    <property type="entry name" value="Peptidase_M16_C"/>
</dbReference>
<reference evidence="7" key="1">
    <citation type="submission" date="2018-02" db="EMBL/GenBank/DDBJ databases">
        <authorList>
            <person name="Hausmann B."/>
        </authorList>
    </citation>
    <scope>NUCLEOTIDE SEQUENCE [LARGE SCALE GENOMIC DNA]</scope>
    <source>
        <strain evidence="7">Peat soil MAG SbA1</strain>
    </source>
</reference>
<name>A0A2U3KIK4_9BACT</name>
<feature type="domain" description="Peptidase M16 C-terminal" evidence="5">
    <location>
        <begin position="264"/>
        <end position="440"/>
    </location>
</feature>
<dbReference type="EMBL" id="OMOD01000120">
    <property type="protein sequence ID" value="SPF39466.1"/>
    <property type="molecule type" value="Genomic_DNA"/>
</dbReference>
<feature type="domain" description="Peptidase M16 N-terminal" evidence="4">
    <location>
        <begin position="70"/>
        <end position="110"/>
    </location>
</feature>
<feature type="chain" id="PRO_5015588847" evidence="3">
    <location>
        <begin position="36"/>
        <end position="530"/>
    </location>
</feature>
<gene>
    <name evidence="6" type="ORF">SBA1_280005</name>
</gene>
<organism evidence="6 7">
    <name type="scientific">Candidatus Sulfotelmatobacter kueseliae</name>
    <dbReference type="NCBI Taxonomy" id="2042962"/>
    <lineage>
        <taxon>Bacteria</taxon>
        <taxon>Pseudomonadati</taxon>
        <taxon>Acidobacteriota</taxon>
        <taxon>Terriglobia</taxon>
        <taxon>Terriglobales</taxon>
        <taxon>Candidatus Korobacteraceae</taxon>
        <taxon>Candidatus Sulfotelmatobacter</taxon>
    </lineage>
</organism>
<feature type="region of interest" description="Disordered" evidence="2">
    <location>
        <begin position="508"/>
        <end position="530"/>
    </location>
</feature>
<evidence type="ECO:0000256" key="1">
    <source>
        <dbReference type="ARBA" id="ARBA00007261"/>
    </source>
</evidence>
<dbReference type="Gene3D" id="3.30.830.10">
    <property type="entry name" value="Metalloenzyme, LuxS/M16 peptidase-like"/>
    <property type="match status" value="3"/>
</dbReference>
<evidence type="ECO:0000259" key="5">
    <source>
        <dbReference type="Pfam" id="PF05193"/>
    </source>
</evidence>
<dbReference type="InterPro" id="IPR011765">
    <property type="entry name" value="Pept_M16_N"/>
</dbReference>
<feature type="domain" description="Peptidase M16 N-terminal" evidence="4">
    <location>
        <begin position="159"/>
        <end position="255"/>
    </location>
</feature>